<dbReference type="Proteomes" id="UP000499080">
    <property type="component" value="Unassembled WGS sequence"/>
</dbReference>
<gene>
    <name evidence="1" type="ORF">AVEN_49309_1</name>
</gene>
<evidence type="ECO:0000313" key="2">
    <source>
        <dbReference type="Proteomes" id="UP000499080"/>
    </source>
</evidence>
<evidence type="ECO:0000313" key="1">
    <source>
        <dbReference type="EMBL" id="GBN72527.1"/>
    </source>
</evidence>
<protein>
    <submittedName>
        <fullName evidence="1">Uncharacterized protein</fullName>
    </submittedName>
</protein>
<dbReference type="AlphaFoldDB" id="A0A4Y2R9T1"/>
<dbReference type="EMBL" id="BGPR01016308">
    <property type="protein sequence ID" value="GBN72527.1"/>
    <property type="molecule type" value="Genomic_DNA"/>
</dbReference>
<proteinExistence type="predicted"/>
<accession>A0A4Y2R9T1</accession>
<name>A0A4Y2R9T1_ARAVE</name>
<sequence length="146" mass="16571">NRRSSCNIASRSQLHLPIQCTCKQIFEPIGGNTILRAFVGETIHRFLACCHSERKLSISLLQPLTLFIRVQNSGWTVAHISESRIQQDVDQMDLTSLFLSALTARDKFLKIPFFPIRVKTRSLVSDKAASFWVRCGRSTTCSYPQI</sequence>
<keyword evidence="2" id="KW-1185">Reference proteome</keyword>
<reference evidence="1 2" key="1">
    <citation type="journal article" date="2019" name="Sci. Rep.">
        <title>Orb-weaving spider Araneus ventricosus genome elucidates the spidroin gene catalogue.</title>
        <authorList>
            <person name="Kono N."/>
            <person name="Nakamura H."/>
            <person name="Ohtoshi R."/>
            <person name="Moran D.A.P."/>
            <person name="Shinohara A."/>
            <person name="Yoshida Y."/>
            <person name="Fujiwara M."/>
            <person name="Mori M."/>
            <person name="Tomita M."/>
            <person name="Arakawa K."/>
        </authorList>
    </citation>
    <scope>NUCLEOTIDE SEQUENCE [LARGE SCALE GENOMIC DNA]</scope>
</reference>
<feature type="non-terminal residue" evidence="1">
    <location>
        <position position="1"/>
    </location>
</feature>
<organism evidence="1 2">
    <name type="scientific">Araneus ventricosus</name>
    <name type="common">Orbweaver spider</name>
    <name type="synonym">Epeira ventricosa</name>
    <dbReference type="NCBI Taxonomy" id="182803"/>
    <lineage>
        <taxon>Eukaryota</taxon>
        <taxon>Metazoa</taxon>
        <taxon>Ecdysozoa</taxon>
        <taxon>Arthropoda</taxon>
        <taxon>Chelicerata</taxon>
        <taxon>Arachnida</taxon>
        <taxon>Araneae</taxon>
        <taxon>Araneomorphae</taxon>
        <taxon>Entelegynae</taxon>
        <taxon>Araneoidea</taxon>
        <taxon>Araneidae</taxon>
        <taxon>Araneus</taxon>
    </lineage>
</organism>
<comment type="caution">
    <text evidence="1">The sequence shown here is derived from an EMBL/GenBank/DDBJ whole genome shotgun (WGS) entry which is preliminary data.</text>
</comment>